<dbReference type="Proteomes" id="UP000584670">
    <property type="component" value="Unassembled WGS sequence"/>
</dbReference>
<evidence type="ECO:0000313" key="3">
    <source>
        <dbReference type="Proteomes" id="UP000584670"/>
    </source>
</evidence>
<evidence type="ECO:0000313" key="2">
    <source>
        <dbReference type="EMBL" id="MBC2900098.1"/>
    </source>
</evidence>
<protein>
    <submittedName>
        <fullName evidence="2">Uncharacterized protein</fullName>
    </submittedName>
</protein>
<feature type="compositionally biased region" description="Basic and acidic residues" evidence="1">
    <location>
        <begin position="143"/>
        <end position="174"/>
    </location>
</feature>
<dbReference type="AlphaFoldDB" id="A0A7X1M735"/>
<name>A0A7X1M735_9ACTN</name>
<feature type="region of interest" description="Disordered" evidence="1">
    <location>
        <begin position="83"/>
        <end position="186"/>
    </location>
</feature>
<organism evidence="2 3">
    <name type="scientific">Streptomyces cupreus</name>
    <dbReference type="NCBI Taxonomy" id="2759956"/>
    <lineage>
        <taxon>Bacteria</taxon>
        <taxon>Bacillati</taxon>
        <taxon>Actinomycetota</taxon>
        <taxon>Actinomycetes</taxon>
        <taxon>Kitasatosporales</taxon>
        <taxon>Streptomycetaceae</taxon>
        <taxon>Streptomyces</taxon>
    </lineage>
</organism>
<gene>
    <name evidence="2" type="ORF">H4N64_00450</name>
</gene>
<sequence length="186" mass="19992">MNTRPVSGSVAFLPRRPVTMNASLGPHLGAPGHRHRAAGGELHPLARDVEQYLAESVGRDGGHHVARAAHEVVAARGEGRLVTHQGATEAVRQPGRPQPADGARRRGEAGTGVHRAGGECPAEAGHRREPGDDRQRQPPVEDAAQRAVERAVQHPVEDQRQGEQHDPRDADSQKPGHACRPPLTRR</sequence>
<proteinExistence type="predicted"/>
<feature type="compositionally biased region" description="Basic and acidic residues" evidence="1">
    <location>
        <begin position="124"/>
        <end position="136"/>
    </location>
</feature>
<comment type="caution">
    <text evidence="2">The sequence shown here is derived from an EMBL/GenBank/DDBJ whole genome shotgun (WGS) entry which is preliminary data.</text>
</comment>
<accession>A0A7X1M735</accession>
<keyword evidence="3" id="KW-1185">Reference proteome</keyword>
<reference evidence="2 3" key="1">
    <citation type="submission" date="2020-08" db="EMBL/GenBank/DDBJ databases">
        <title>Streptomyces sp. PSKA01 genome sequencing and assembly.</title>
        <authorList>
            <person name="Mandal S."/>
            <person name="Maiti P.K."/>
            <person name="Das P."/>
        </authorList>
    </citation>
    <scope>NUCLEOTIDE SEQUENCE [LARGE SCALE GENOMIC DNA]</scope>
    <source>
        <strain evidence="2 3">PSKA01</strain>
    </source>
</reference>
<evidence type="ECO:0000256" key="1">
    <source>
        <dbReference type="SAM" id="MobiDB-lite"/>
    </source>
</evidence>
<dbReference type="EMBL" id="JACMSF010000001">
    <property type="protein sequence ID" value="MBC2900098.1"/>
    <property type="molecule type" value="Genomic_DNA"/>
</dbReference>